<name>A0A1I3IQP4_9HYPH</name>
<dbReference type="SUPFAM" id="SSF56672">
    <property type="entry name" value="DNA/RNA polymerases"/>
    <property type="match status" value="1"/>
</dbReference>
<dbReference type="InterPro" id="IPR045443">
    <property type="entry name" value="DUF6504"/>
</dbReference>
<dbReference type="InterPro" id="IPR001126">
    <property type="entry name" value="UmuC"/>
</dbReference>
<sequence length="499" mass="55084">MRTRLGRNWRCARSPDALRPPLVISHRDSNAQRVAAICEQSAALGLRRGLGIADIRAMYPQVEIVEAEPDADRRLLTSLADWCDRYTPLVAFAGSDGLFLDITGCAHLFGGEQAMLDDLGRRLTEQGFCARVGLASTPGMAWAAARFLKPVPVAPGDEAEALSPLPLAALRLEPALRTSLKSVGLRTVEAILHAPRPPLARRFGAGLLLRLDQALGAVDEAVSPRLPVAPISVERHLAEPVVQGEEVERLIFIMAGTLQEDLVRRGEGARSLQLSLFRVDGVVKRLVVGASRPLREPALVLKLFRERLTALGEMEAGCGFELIRLSVMAAARFEPEQSDMVAGSRSDDADLALFADRIRARLGNEAILAMTLVESHLPERAVANMPFTGQSISASPETAMRERPIRLLPHPEPVDVAMAEIPEGPPRNFRWRRVLYRVARAEGPERIAPEWWLGGEDDEPTRDYFRVEDEDGRRFWIYRHGLYGAPTGTPRWFLHGLFA</sequence>
<evidence type="ECO:0000256" key="2">
    <source>
        <dbReference type="ARBA" id="ARBA00022763"/>
    </source>
</evidence>
<feature type="domain" description="UmuC" evidence="3">
    <location>
        <begin position="15"/>
        <end position="145"/>
    </location>
</feature>
<dbReference type="PANTHER" id="PTHR35369">
    <property type="entry name" value="BLR3025 PROTEIN-RELATED"/>
    <property type="match status" value="1"/>
</dbReference>
<protein>
    <submittedName>
        <fullName evidence="5">Protein ImuB</fullName>
    </submittedName>
</protein>
<dbReference type="InterPro" id="IPR050356">
    <property type="entry name" value="SulA_CellDiv_inhibitor"/>
</dbReference>
<dbReference type="Gene3D" id="3.40.1170.60">
    <property type="match status" value="1"/>
</dbReference>
<proteinExistence type="inferred from homology"/>
<organism evidence="5 6">
    <name type="scientific">Aquamicrobium aerolatum DSM 21857</name>
    <dbReference type="NCBI Taxonomy" id="1121003"/>
    <lineage>
        <taxon>Bacteria</taxon>
        <taxon>Pseudomonadati</taxon>
        <taxon>Pseudomonadota</taxon>
        <taxon>Alphaproteobacteria</taxon>
        <taxon>Hyphomicrobiales</taxon>
        <taxon>Phyllobacteriaceae</taxon>
        <taxon>Aerobium</taxon>
    </lineage>
</organism>
<dbReference type="AlphaFoldDB" id="A0A1I3IQP4"/>
<dbReference type="GO" id="GO:0006281">
    <property type="term" value="P:DNA repair"/>
    <property type="evidence" value="ECO:0007669"/>
    <property type="project" value="InterPro"/>
</dbReference>
<comment type="similarity">
    <text evidence="1">Belongs to the DNA polymerase type-Y family.</text>
</comment>
<dbReference type="Pfam" id="PF20114">
    <property type="entry name" value="DUF6504"/>
    <property type="match status" value="1"/>
</dbReference>
<dbReference type="CDD" id="cd03468">
    <property type="entry name" value="PolY_like"/>
    <property type="match status" value="1"/>
</dbReference>
<dbReference type="Proteomes" id="UP000242763">
    <property type="component" value="Unassembled WGS sequence"/>
</dbReference>
<dbReference type="STRING" id="1121003.SAMN03080618_00609"/>
<evidence type="ECO:0000259" key="3">
    <source>
        <dbReference type="Pfam" id="PF00817"/>
    </source>
</evidence>
<dbReference type="Gene3D" id="3.30.70.270">
    <property type="match status" value="1"/>
</dbReference>
<dbReference type="EMBL" id="FORF01000003">
    <property type="protein sequence ID" value="SFI50242.1"/>
    <property type="molecule type" value="Genomic_DNA"/>
</dbReference>
<dbReference type="Pfam" id="PF00817">
    <property type="entry name" value="IMS"/>
    <property type="match status" value="1"/>
</dbReference>
<evidence type="ECO:0000313" key="5">
    <source>
        <dbReference type="EMBL" id="SFI50242.1"/>
    </source>
</evidence>
<keyword evidence="2" id="KW-0227">DNA damage</keyword>
<gene>
    <name evidence="5" type="ORF">SAMN03080618_00609</name>
</gene>
<evidence type="ECO:0000259" key="4">
    <source>
        <dbReference type="Pfam" id="PF20114"/>
    </source>
</evidence>
<accession>A0A1I3IQP4</accession>
<keyword evidence="6" id="KW-1185">Reference proteome</keyword>
<reference evidence="6" key="1">
    <citation type="submission" date="2016-10" db="EMBL/GenBank/DDBJ databases">
        <authorList>
            <person name="Varghese N."/>
            <person name="Submissions S."/>
        </authorList>
    </citation>
    <scope>NUCLEOTIDE SEQUENCE [LARGE SCALE GENOMIC DNA]</scope>
    <source>
        <strain evidence="6">DSM 21857</strain>
    </source>
</reference>
<dbReference type="InterPro" id="IPR043502">
    <property type="entry name" value="DNA/RNA_pol_sf"/>
</dbReference>
<dbReference type="PANTHER" id="PTHR35369:SF2">
    <property type="entry name" value="BLR3025 PROTEIN"/>
    <property type="match status" value="1"/>
</dbReference>
<evidence type="ECO:0000256" key="1">
    <source>
        <dbReference type="ARBA" id="ARBA00010945"/>
    </source>
</evidence>
<feature type="domain" description="DUF6504" evidence="4">
    <location>
        <begin position="413"/>
        <end position="495"/>
    </location>
</feature>
<dbReference type="InterPro" id="IPR043128">
    <property type="entry name" value="Rev_trsase/Diguanyl_cyclase"/>
</dbReference>
<evidence type="ECO:0000313" key="6">
    <source>
        <dbReference type="Proteomes" id="UP000242763"/>
    </source>
</evidence>